<reference evidence="3" key="1">
    <citation type="journal article" date="2019" name="Int. J. Syst. Evol. Microbiol.">
        <title>The Global Catalogue of Microorganisms (GCM) 10K type strain sequencing project: providing services to taxonomists for standard genome sequencing and annotation.</title>
        <authorList>
            <consortium name="The Broad Institute Genomics Platform"/>
            <consortium name="The Broad Institute Genome Sequencing Center for Infectious Disease"/>
            <person name="Wu L."/>
            <person name="Ma J."/>
        </authorList>
    </citation>
    <scope>NUCLEOTIDE SEQUENCE [LARGE SCALE GENOMIC DNA]</scope>
    <source>
        <strain evidence="3">JCM 17939</strain>
    </source>
</reference>
<sequence>MPAADKPSYEELAALVVELSARLERAEARIAELEAQLGKNWFAEPTFALGFDSSVLSLVDLSWRWYWVVPEMRRLEFDIHQYDLLDAFLEYAISVDVEVGSRSEETSLRKGLISGW</sequence>
<keyword evidence="3" id="KW-1185">Reference proteome</keyword>
<dbReference type="EMBL" id="BAABHK010000004">
    <property type="protein sequence ID" value="GAA4626483.1"/>
    <property type="molecule type" value="Genomic_DNA"/>
</dbReference>
<dbReference type="RefSeq" id="WP_345431878.1">
    <property type="nucleotide sequence ID" value="NZ_BAABHK010000004.1"/>
</dbReference>
<evidence type="ECO:0000256" key="1">
    <source>
        <dbReference type="SAM" id="Coils"/>
    </source>
</evidence>
<gene>
    <name evidence="2" type="ORF">GCM10023196_034920</name>
</gene>
<keyword evidence="1" id="KW-0175">Coiled coil</keyword>
<protein>
    <submittedName>
        <fullName evidence="2">Uncharacterized protein</fullName>
    </submittedName>
</protein>
<comment type="caution">
    <text evidence="2">The sequence shown here is derived from an EMBL/GenBank/DDBJ whole genome shotgun (WGS) entry which is preliminary data.</text>
</comment>
<evidence type="ECO:0000313" key="3">
    <source>
        <dbReference type="Proteomes" id="UP001501442"/>
    </source>
</evidence>
<evidence type="ECO:0000313" key="2">
    <source>
        <dbReference type="EMBL" id="GAA4626483.1"/>
    </source>
</evidence>
<organism evidence="2 3">
    <name type="scientific">Actinoallomurus vinaceus</name>
    <dbReference type="NCBI Taxonomy" id="1080074"/>
    <lineage>
        <taxon>Bacteria</taxon>
        <taxon>Bacillati</taxon>
        <taxon>Actinomycetota</taxon>
        <taxon>Actinomycetes</taxon>
        <taxon>Streptosporangiales</taxon>
        <taxon>Thermomonosporaceae</taxon>
        <taxon>Actinoallomurus</taxon>
    </lineage>
</organism>
<name>A0ABP8U8N0_9ACTN</name>
<accession>A0ABP8U8N0</accession>
<dbReference type="Proteomes" id="UP001501442">
    <property type="component" value="Unassembled WGS sequence"/>
</dbReference>
<proteinExistence type="predicted"/>
<feature type="coiled-coil region" evidence="1">
    <location>
        <begin position="9"/>
        <end position="36"/>
    </location>
</feature>